<dbReference type="GO" id="GO:0007608">
    <property type="term" value="P:sensory perception of smell"/>
    <property type="evidence" value="ECO:0007669"/>
    <property type="project" value="UniProtKB-KW"/>
</dbReference>
<evidence type="ECO:0000256" key="7">
    <source>
        <dbReference type="SAM" id="SignalP"/>
    </source>
</evidence>
<dbReference type="GO" id="GO:0004930">
    <property type="term" value="F:G protein-coupled receptor activity"/>
    <property type="evidence" value="ECO:0007669"/>
    <property type="project" value="UniProtKB-KW"/>
</dbReference>
<evidence type="ECO:0000256" key="5">
    <source>
        <dbReference type="ARBA" id="ARBA00023170"/>
    </source>
</evidence>
<dbReference type="PANTHER" id="PTHR26452">
    <property type="entry name" value="OLFACTORY RECEPTOR"/>
    <property type="match status" value="1"/>
</dbReference>
<evidence type="ECO:0000313" key="9">
    <source>
        <dbReference type="Proteomes" id="UP000237246"/>
    </source>
</evidence>
<keyword evidence="6" id="KW-0812">Transmembrane</keyword>
<evidence type="ECO:0000313" key="8">
    <source>
        <dbReference type="EMBL" id="POI20415.1"/>
    </source>
</evidence>
<keyword evidence="6" id="KW-0472">Membrane</keyword>
<dbReference type="SUPFAM" id="SSF81321">
    <property type="entry name" value="Family A G protein-coupled receptor-like"/>
    <property type="match status" value="1"/>
</dbReference>
<reference evidence="8 9" key="1">
    <citation type="submission" date="2018-01" db="EMBL/GenBank/DDBJ databases">
        <title>Comparison of the Chinese Bamboo Partridge and Red Junglefowl genome sequences highlights the importance of demography in genome evolution.</title>
        <authorList>
            <person name="Tiley G.P."/>
            <person name="Kimball R.T."/>
            <person name="Braun E.L."/>
            <person name="Burleigh J.G."/>
        </authorList>
    </citation>
    <scope>NUCLEOTIDE SEQUENCE [LARGE SCALE GENOMIC DNA]</scope>
    <source>
        <strain evidence="8">RTK389</strain>
        <tissue evidence="8">Blood</tissue>
    </source>
</reference>
<feature type="signal peptide" evidence="7">
    <location>
        <begin position="1"/>
        <end position="21"/>
    </location>
</feature>
<dbReference type="Proteomes" id="UP000237246">
    <property type="component" value="Unassembled WGS sequence"/>
</dbReference>
<evidence type="ECO:0000256" key="4">
    <source>
        <dbReference type="ARBA" id="ARBA00023040"/>
    </source>
</evidence>
<protein>
    <submittedName>
        <fullName evidence="8">Uncharacterized protein</fullName>
    </submittedName>
</protein>
<keyword evidence="5" id="KW-0675">Receptor</keyword>
<keyword evidence="6" id="KW-1133">Transmembrane helix</keyword>
<dbReference type="InterPro" id="IPR050516">
    <property type="entry name" value="Olfactory_GPCR"/>
</dbReference>
<sequence length="126" mass="13990">MAQNLPHLAVVSLIISTAVFAYLKPPSISTPSLYLVVVVLYSVVPPAVKPLIDSMRNQELKGALQNVILQMFLNRDKFILSLSKRFCAYSLADLILISSSLLQSLSLLPLTFITLLEKCLRSSCFY</sequence>
<feature type="chain" id="PRO_5015187163" evidence="7">
    <location>
        <begin position="22"/>
        <end position="126"/>
    </location>
</feature>
<evidence type="ECO:0000256" key="3">
    <source>
        <dbReference type="ARBA" id="ARBA00022725"/>
    </source>
</evidence>
<comment type="subcellular location">
    <subcellularLocation>
        <location evidence="1">Cell membrane</location>
        <topology evidence="1">Multi-pass membrane protein</topology>
    </subcellularLocation>
</comment>
<comment type="caution">
    <text evidence="8">The sequence shown here is derived from an EMBL/GenBank/DDBJ whole genome shotgun (WGS) entry which is preliminary data.</text>
</comment>
<keyword evidence="4" id="KW-0807">Transducer</keyword>
<accession>A0A2P4S8I7</accession>
<keyword evidence="9" id="KW-1185">Reference proteome</keyword>
<dbReference type="AlphaFoldDB" id="A0A2P4S8I7"/>
<keyword evidence="4" id="KW-0297">G-protein coupled receptor</keyword>
<evidence type="ECO:0000256" key="6">
    <source>
        <dbReference type="SAM" id="Phobius"/>
    </source>
</evidence>
<gene>
    <name evidence="8" type="ORF">CIB84_015839</name>
</gene>
<feature type="transmembrane region" description="Helical" evidence="6">
    <location>
        <begin position="86"/>
        <end position="108"/>
    </location>
</feature>
<keyword evidence="3" id="KW-0552">Olfaction</keyword>
<proteinExistence type="predicted"/>
<dbReference type="GO" id="GO:0005886">
    <property type="term" value="C:plasma membrane"/>
    <property type="evidence" value="ECO:0007669"/>
    <property type="project" value="UniProtKB-SubCell"/>
</dbReference>
<feature type="transmembrane region" description="Helical" evidence="6">
    <location>
        <begin position="31"/>
        <end position="52"/>
    </location>
</feature>
<keyword evidence="3" id="KW-0716">Sensory transduction</keyword>
<organism evidence="8 9">
    <name type="scientific">Bambusicola thoracicus</name>
    <name type="common">Chinese bamboo-partridge</name>
    <name type="synonym">Perdix thoracica</name>
    <dbReference type="NCBI Taxonomy" id="9083"/>
    <lineage>
        <taxon>Eukaryota</taxon>
        <taxon>Metazoa</taxon>
        <taxon>Chordata</taxon>
        <taxon>Craniata</taxon>
        <taxon>Vertebrata</taxon>
        <taxon>Euteleostomi</taxon>
        <taxon>Archelosauria</taxon>
        <taxon>Archosauria</taxon>
        <taxon>Dinosauria</taxon>
        <taxon>Saurischia</taxon>
        <taxon>Theropoda</taxon>
        <taxon>Coelurosauria</taxon>
        <taxon>Aves</taxon>
        <taxon>Neognathae</taxon>
        <taxon>Galloanserae</taxon>
        <taxon>Galliformes</taxon>
        <taxon>Phasianidae</taxon>
        <taxon>Perdicinae</taxon>
        <taxon>Bambusicola</taxon>
    </lineage>
</organism>
<keyword evidence="2" id="KW-1003">Cell membrane</keyword>
<dbReference type="EMBL" id="PPHD01083699">
    <property type="protein sequence ID" value="POI20415.1"/>
    <property type="molecule type" value="Genomic_DNA"/>
</dbReference>
<evidence type="ECO:0000256" key="2">
    <source>
        <dbReference type="ARBA" id="ARBA00022475"/>
    </source>
</evidence>
<keyword evidence="7" id="KW-0732">Signal</keyword>
<name>A0A2P4S8I7_BAMTH</name>
<evidence type="ECO:0000256" key="1">
    <source>
        <dbReference type="ARBA" id="ARBA00004651"/>
    </source>
</evidence>